<dbReference type="EMBL" id="CP036287">
    <property type="protein sequence ID" value="QDU69467.1"/>
    <property type="molecule type" value="Genomic_DNA"/>
</dbReference>
<dbReference type="InterPro" id="IPR010775">
    <property type="entry name" value="DUF1365"/>
</dbReference>
<keyword evidence="2" id="KW-1185">Reference proteome</keyword>
<dbReference type="KEGG" id="pbap:Pla133_45870"/>
<proteinExistence type="predicted"/>
<evidence type="ECO:0000313" key="1">
    <source>
        <dbReference type="EMBL" id="QDU69467.1"/>
    </source>
</evidence>
<dbReference type="AlphaFoldDB" id="A0A518BR65"/>
<evidence type="ECO:0000313" key="2">
    <source>
        <dbReference type="Proteomes" id="UP000316921"/>
    </source>
</evidence>
<protein>
    <recommendedName>
        <fullName evidence="3">DUF1365 domain-containing protein</fullName>
    </recommendedName>
</protein>
<sequence length="281" mass="31643">MSGAVQAELASCVYRGTVRHRRFAPRPHAFQYAITYLYLDLDELEEVGGRSRLLSVERPNLISFRRRDYHGDPRRDLREALGDTVEAQLGRRPAGPVRLLTQPAVMGRCFNPVSFYYCFEPGAEGLDAVVAEITNTPWGERRAYVLDARAAGGGRGGPARFTFPKDFHVSPFVDLDVDYRWSFGLPGDHLAVHMDDVQRGGGKDWIADGEKLFDATLTARRRELTPAAFRAFLARQPLASVQVHGAIYFQALRLWLRRTPTYIHPSKRTKTPERGRPGSTT</sequence>
<evidence type="ECO:0008006" key="3">
    <source>
        <dbReference type="Google" id="ProtNLM"/>
    </source>
</evidence>
<reference evidence="1 2" key="1">
    <citation type="submission" date="2019-02" db="EMBL/GenBank/DDBJ databases">
        <title>Deep-cultivation of Planctomycetes and their phenomic and genomic characterization uncovers novel biology.</title>
        <authorList>
            <person name="Wiegand S."/>
            <person name="Jogler M."/>
            <person name="Boedeker C."/>
            <person name="Pinto D."/>
            <person name="Vollmers J."/>
            <person name="Rivas-Marin E."/>
            <person name="Kohn T."/>
            <person name="Peeters S.H."/>
            <person name="Heuer A."/>
            <person name="Rast P."/>
            <person name="Oberbeckmann S."/>
            <person name="Bunk B."/>
            <person name="Jeske O."/>
            <person name="Meyerdierks A."/>
            <person name="Storesund J.E."/>
            <person name="Kallscheuer N."/>
            <person name="Luecker S."/>
            <person name="Lage O.M."/>
            <person name="Pohl T."/>
            <person name="Merkel B.J."/>
            <person name="Hornburger P."/>
            <person name="Mueller R.-W."/>
            <person name="Bruemmer F."/>
            <person name="Labrenz M."/>
            <person name="Spormann A.M."/>
            <person name="Op den Camp H."/>
            <person name="Overmann J."/>
            <person name="Amann R."/>
            <person name="Jetten M.S.M."/>
            <person name="Mascher T."/>
            <person name="Medema M.H."/>
            <person name="Devos D.P."/>
            <person name="Kaster A.-K."/>
            <person name="Ovreas L."/>
            <person name="Rohde M."/>
            <person name="Galperin M.Y."/>
            <person name="Jogler C."/>
        </authorList>
    </citation>
    <scope>NUCLEOTIDE SEQUENCE [LARGE SCALE GENOMIC DNA]</scope>
    <source>
        <strain evidence="1 2">Pla133</strain>
    </source>
</reference>
<name>A0A518BR65_9BACT</name>
<accession>A0A518BR65</accession>
<gene>
    <name evidence="1" type="ORF">Pla133_45870</name>
</gene>
<dbReference type="PANTHER" id="PTHR33973:SF4">
    <property type="entry name" value="OS07G0153300 PROTEIN"/>
    <property type="match status" value="1"/>
</dbReference>
<organism evidence="1 2">
    <name type="scientific">Engelhardtia mirabilis</name>
    <dbReference type="NCBI Taxonomy" id="2528011"/>
    <lineage>
        <taxon>Bacteria</taxon>
        <taxon>Pseudomonadati</taxon>
        <taxon>Planctomycetota</taxon>
        <taxon>Planctomycetia</taxon>
        <taxon>Planctomycetia incertae sedis</taxon>
        <taxon>Engelhardtia</taxon>
    </lineage>
</organism>
<dbReference type="Pfam" id="PF07103">
    <property type="entry name" value="DUF1365"/>
    <property type="match status" value="1"/>
</dbReference>
<dbReference type="PANTHER" id="PTHR33973">
    <property type="entry name" value="OS07G0153300 PROTEIN"/>
    <property type="match status" value="1"/>
</dbReference>
<dbReference type="Proteomes" id="UP000316921">
    <property type="component" value="Chromosome"/>
</dbReference>
<dbReference type="RefSeq" id="WP_145069387.1">
    <property type="nucleotide sequence ID" value="NZ_CP036287.1"/>
</dbReference>